<dbReference type="SUPFAM" id="SSF54427">
    <property type="entry name" value="NTF2-like"/>
    <property type="match status" value="1"/>
</dbReference>
<evidence type="ECO:0000313" key="2">
    <source>
        <dbReference type="EMBL" id="GAD50019.1"/>
    </source>
</evidence>
<comment type="caution">
    <text evidence="2">The sequence shown here is derived from an EMBL/GenBank/DDBJ whole genome shotgun (WGS) entry which is preliminary data.</text>
</comment>
<dbReference type="InterPro" id="IPR037401">
    <property type="entry name" value="SnoaL-like"/>
</dbReference>
<dbReference type="eggNOG" id="COG4319">
    <property type="taxonomic scope" value="Bacteria"/>
</dbReference>
<dbReference type="OrthoDB" id="7432584at2"/>
<dbReference type="InterPro" id="IPR032710">
    <property type="entry name" value="NTF2-like_dom_sf"/>
</dbReference>
<dbReference type="AlphaFoldDB" id="U2ZXA5"/>
<evidence type="ECO:0000259" key="1">
    <source>
        <dbReference type="Pfam" id="PF13577"/>
    </source>
</evidence>
<keyword evidence="3" id="KW-1185">Reference proteome</keyword>
<dbReference type="Proteomes" id="UP000016568">
    <property type="component" value="Unassembled WGS sequence"/>
</dbReference>
<proteinExistence type="predicted"/>
<dbReference type="Gene3D" id="3.10.450.50">
    <property type="match status" value="1"/>
</dbReference>
<dbReference type="KEGG" id="ntd:EGO55_06675"/>
<dbReference type="CDD" id="cd00531">
    <property type="entry name" value="NTF2_like"/>
    <property type="match status" value="1"/>
</dbReference>
<reference evidence="2 3" key="1">
    <citation type="submission" date="2013-09" db="EMBL/GenBank/DDBJ databases">
        <title>Whole genome shotgun sequence of Novosphingobium tardaugens NBRC 16725.</title>
        <authorList>
            <person name="Isaki S."/>
            <person name="Hosoyama A."/>
            <person name="Tsuchikane K."/>
            <person name="Katsumata H."/>
            <person name="Ando Y."/>
            <person name="Yamazaki S."/>
            <person name="Fujita N."/>
        </authorList>
    </citation>
    <scope>NUCLEOTIDE SEQUENCE [LARGE SCALE GENOMIC DNA]</scope>
    <source>
        <strain evidence="2 3">NBRC 16725</strain>
    </source>
</reference>
<dbReference type="Pfam" id="PF13577">
    <property type="entry name" value="SnoaL_4"/>
    <property type="match status" value="1"/>
</dbReference>
<feature type="domain" description="SnoaL-like" evidence="1">
    <location>
        <begin position="8"/>
        <end position="129"/>
    </location>
</feature>
<sequence>MTQMPQEVRQALQDVMTDYCYAVDGLQDVEPLLALFTEDAVADLTAIGLPLMEGKPAIRKFFDAVFADMSHHFHMISNFRPQSWDGEAGAMTAYVVGMGRANDGNTVTVQVHYRMECVQQAGVWKCRHYTITPMMPMPGSLEEIHGEH</sequence>
<dbReference type="RefSeq" id="WP_021690837.1">
    <property type="nucleotide sequence ID" value="NZ_BASZ01000007.1"/>
</dbReference>
<name>U2ZXA5_9SPHN</name>
<accession>U2ZXA5</accession>
<organism evidence="2 3">
    <name type="scientific">Caenibius tardaugens NBRC 16725</name>
    <dbReference type="NCBI Taxonomy" id="1219035"/>
    <lineage>
        <taxon>Bacteria</taxon>
        <taxon>Pseudomonadati</taxon>
        <taxon>Pseudomonadota</taxon>
        <taxon>Alphaproteobacteria</taxon>
        <taxon>Sphingomonadales</taxon>
        <taxon>Erythrobacteraceae</taxon>
        <taxon>Caenibius</taxon>
    </lineage>
</organism>
<dbReference type="EMBL" id="BASZ01000007">
    <property type="protein sequence ID" value="GAD50019.1"/>
    <property type="molecule type" value="Genomic_DNA"/>
</dbReference>
<evidence type="ECO:0000313" key="3">
    <source>
        <dbReference type="Proteomes" id="UP000016568"/>
    </source>
</evidence>
<gene>
    <name evidence="2" type="ORF">NT2_07_00190</name>
</gene>
<protein>
    <recommendedName>
        <fullName evidence="1">SnoaL-like domain-containing protein</fullName>
    </recommendedName>
</protein>